<feature type="domain" description="GmrSD restriction endonucleases N-terminal" evidence="2">
    <location>
        <begin position="67"/>
        <end position="215"/>
    </location>
</feature>
<feature type="region of interest" description="Disordered" evidence="1">
    <location>
        <begin position="542"/>
        <end position="585"/>
    </location>
</feature>
<protein>
    <recommendedName>
        <fullName evidence="2">GmrSD restriction endonucleases N-terminal domain-containing protein</fullName>
    </recommendedName>
</protein>
<dbReference type="GeneID" id="26254447"/>
<name>W7EAQ3_BIPV3</name>
<reference evidence="3 4" key="1">
    <citation type="journal article" date="2013" name="PLoS Genet.">
        <title>Comparative genome structure, secondary metabolite, and effector coding capacity across Cochliobolus pathogens.</title>
        <authorList>
            <person name="Condon B.J."/>
            <person name="Leng Y."/>
            <person name="Wu D."/>
            <person name="Bushley K.E."/>
            <person name="Ohm R.A."/>
            <person name="Otillar R."/>
            <person name="Martin J."/>
            <person name="Schackwitz W."/>
            <person name="Grimwood J."/>
            <person name="MohdZainudin N."/>
            <person name="Xue C."/>
            <person name="Wang R."/>
            <person name="Manning V.A."/>
            <person name="Dhillon B."/>
            <person name="Tu Z.J."/>
            <person name="Steffenson B.J."/>
            <person name="Salamov A."/>
            <person name="Sun H."/>
            <person name="Lowry S."/>
            <person name="LaButti K."/>
            <person name="Han J."/>
            <person name="Copeland A."/>
            <person name="Lindquist E."/>
            <person name="Barry K."/>
            <person name="Schmutz J."/>
            <person name="Baker S.E."/>
            <person name="Ciuffetti L.M."/>
            <person name="Grigoriev I.V."/>
            <person name="Zhong S."/>
            <person name="Turgeon B.G."/>
        </authorList>
    </citation>
    <scope>NUCLEOTIDE SEQUENCE [LARGE SCALE GENOMIC DNA]</scope>
    <source>
        <strain evidence="3 4">FI3</strain>
    </source>
</reference>
<dbReference type="RefSeq" id="XP_014552617.1">
    <property type="nucleotide sequence ID" value="XM_014697131.1"/>
</dbReference>
<dbReference type="OrthoDB" id="5419821at2759"/>
<evidence type="ECO:0000256" key="1">
    <source>
        <dbReference type="SAM" id="MobiDB-lite"/>
    </source>
</evidence>
<dbReference type="Pfam" id="PF03235">
    <property type="entry name" value="GmrSD_N"/>
    <property type="match status" value="1"/>
</dbReference>
<accession>W7EAQ3</accession>
<dbReference type="InterPro" id="IPR004919">
    <property type="entry name" value="GmrSD_N"/>
</dbReference>
<evidence type="ECO:0000259" key="2">
    <source>
        <dbReference type="Pfam" id="PF03235"/>
    </source>
</evidence>
<dbReference type="PANTHER" id="PTHR39639">
    <property type="entry name" value="CHROMOSOME 16, WHOLE GENOME SHOTGUN SEQUENCE"/>
    <property type="match status" value="1"/>
</dbReference>
<dbReference type="PANTHER" id="PTHR39639:SF1">
    <property type="entry name" value="DUF262 DOMAIN-CONTAINING PROTEIN"/>
    <property type="match status" value="1"/>
</dbReference>
<feature type="compositionally biased region" description="Basic residues" evidence="1">
    <location>
        <begin position="555"/>
        <end position="566"/>
    </location>
</feature>
<gene>
    <name evidence="3" type="ORF">COCVIDRAFT_30040</name>
</gene>
<evidence type="ECO:0000313" key="3">
    <source>
        <dbReference type="EMBL" id="EUN23040.1"/>
    </source>
</evidence>
<dbReference type="HOGENOM" id="CLU_019571_0_0_1"/>
<dbReference type="EMBL" id="KI968796">
    <property type="protein sequence ID" value="EUN23040.1"/>
    <property type="molecule type" value="Genomic_DNA"/>
</dbReference>
<feature type="region of interest" description="Disordered" evidence="1">
    <location>
        <begin position="1"/>
        <end position="54"/>
    </location>
</feature>
<feature type="compositionally biased region" description="Polar residues" evidence="1">
    <location>
        <begin position="473"/>
        <end position="484"/>
    </location>
</feature>
<organism evidence="3 4">
    <name type="scientific">Bipolaris victoriae (strain FI3)</name>
    <name type="common">Victoria blight of oats agent</name>
    <name type="synonym">Cochliobolus victoriae</name>
    <dbReference type="NCBI Taxonomy" id="930091"/>
    <lineage>
        <taxon>Eukaryota</taxon>
        <taxon>Fungi</taxon>
        <taxon>Dikarya</taxon>
        <taxon>Ascomycota</taxon>
        <taxon>Pezizomycotina</taxon>
        <taxon>Dothideomycetes</taxon>
        <taxon>Pleosporomycetidae</taxon>
        <taxon>Pleosporales</taxon>
        <taxon>Pleosporineae</taxon>
        <taxon>Pleosporaceae</taxon>
        <taxon>Bipolaris</taxon>
    </lineage>
</organism>
<proteinExistence type="predicted"/>
<feature type="compositionally biased region" description="Polar residues" evidence="1">
    <location>
        <begin position="576"/>
        <end position="585"/>
    </location>
</feature>
<evidence type="ECO:0000313" key="4">
    <source>
        <dbReference type="Proteomes" id="UP000054337"/>
    </source>
</evidence>
<feature type="compositionally biased region" description="Polar residues" evidence="1">
    <location>
        <begin position="436"/>
        <end position="456"/>
    </location>
</feature>
<dbReference type="Proteomes" id="UP000054337">
    <property type="component" value="Unassembled WGS sequence"/>
</dbReference>
<sequence>MKTKSTTGLINRRTKKAVAPQSVVKDENNSDIVAQNEEDDSSTYKPRPQLPHPNVHMRNMASLIKELEDGTIDVDPEYQREVVWTADRMTGLINSLMENYYIPPIILNKKTDRISSTGQTHATFVCVDGKQRLSSVRAFAKGMIPCHDHQGEKWWFCEAPGTKRKRLLPLKTQKFFLEKDFVTFQFAELTQEQEEDLFARVQMGVQLSAAEKIRAKSGPWQELAKLFVQDFPVIYELMKDRSRAKDFQITMACFSQIIEVRSSRATNGSGIPVFEAAYNAVPKLLDNSSSVTDATKSHLAAVWKTFSELVELDPDIFTNANKYLRGVQTFALIEMVGVTVLISMYLEVGHEVLLRDIRILRETLRESFSDLRLNRQVWKSIWEIIDGLQAIRGGVEDDITEKPTPSTVLGSASNIQSSISAKVLLDGFKKRAAPETLSNATSSPQNSAIEAESSNMPPMKRRRKGSKPADAIVSNNLPSNNVMPQTMESFPPYPSQMAPARSEDHGAFTPSHTKKEIKGVIVPVSPQLPVIAGLDAPALSRQVAPSSLDSSAPRVRAKPNTKRRMPVSRPTKEQMSETIDLTGDT</sequence>
<keyword evidence="4" id="KW-1185">Reference proteome</keyword>
<feature type="region of interest" description="Disordered" evidence="1">
    <location>
        <begin position="435"/>
        <end position="484"/>
    </location>
</feature>
<dbReference type="AlphaFoldDB" id="W7EAQ3"/>